<evidence type="ECO:0000313" key="1">
    <source>
        <dbReference type="EnsemblPlants" id="OB0051G10020.1"/>
    </source>
</evidence>
<proteinExistence type="predicted"/>
<name>J3KUF7_ORYBR</name>
<reference evidence="1" key="1">
    <citation type="submission" date="2015-06" db="UniProtKB">
        <authorList>
            <consortium name="EnsemblPlants"/>
        </authorList>
    </citation>
    <scope>IDENTIFICATION</scope>
</reference>
<dbReference type="OMA" id="LVIFRAT"/>
<dbReference type="HOGENOM" id="CLU_191903_1_0_1"/>
<keyword evidence="2" id="KW-1185">Reference proteome</keyword>
<evidence type="ECO:0000313" key="2">
    <source>
        <dbReference type="Proteomes" id="UP000006038"/>
    </source>
</evidence>
<dbReference type="Gramene" id="OB0051G10020.1">
    <property type="protein sequence ID" value="OB0051G10020.1"/>
    <property type="gene ID" value="OB0051G10020"/>
</dbReference>
<sequence>MTHLFENWLNGVNSRLKVIFRATYWVRSWSLLLNEEDDNLTKECCKLLEMRVLEFYSRYGWNFPRRIQD</sequence>
<dbReference type="EnsemblPlants" id="OB0051G10020.1">
    <property type="protein sequence ID" value="OB0051G10020.1"/>
    <property type="gene ID" value="OB0051G10020"/>
</dbReference>
<accession>J3KUF7</accession>
<protein>
    <submittedName>
        <fullName evidence="1">Uncharacterized protein</fullName>
    </submittedName>
</protein>
<dbReference type="AlphaFoldDB" id="J3KUF7"/>
<organism evidence="1">
    <name type="scientific">Oryza brachyantha</name>
    <name type="common">malo sina</name>
    <dbReference type="NCBI Taxonomy" id="4533"/>
    <lineage>
        <taxon>Eukaryota</taxon>
        <taxon>Viridiplantae</taxon>
        <taxon>Streptophyta</taxon>
        <taxon>Embryophyta</taxon>
        <taxon>Tracheophyta</taxon>
        <taxon>Spermatophyta</taxon>
        <taxon>Magnoliopsida</taxon>
        <taxon>Liliopsida</taxon>
        <taxon>Poales</taxon>
        <taxon>Poaceae</taxon>
        <taxon>BOP clade</taxon>
        <taxon>Oryzoideae</taxon>
        <taxon>Oryzeae</taxon>
        <taxon>Oryzinae</taxon>
        <taxon>Oryza</taxon>
    </lineage>
</organism>
<dbReference type="Proteomes" id="UP000006038">
    <property type="component" value="Unassembled WGS sequence"/>
</dbReference>